<dbReference type="KEGG" id="psti:SOO65_07820"/>
<keyword evidence="3" id="KW-1185">Reference proteome</keyword>
<evidence type="ECO:0000259" key="1">
    <source>
        <dbReference type="Pfam" id="PF01464"/>
    </source>
</evidence>
<dbReference type="Pfam" id="PF01464">
    <property type="entry name" value="SLT"/>
    <property type="match status" value="1"/>
</dbReference>
<evidence type="ECO:0000313" key="3">
    <source>
        <dbReference type="Proteomes" id="UP001324634"/>
    </source>
</evidence>
<proteinExistence type="predicted"/>
<feature type="domain" description="Transglycosylase SLT" evidence="1">
    <location>
        <begin position="89"/>
        <end position="195"/>
    </location>
</feature>
<dbReference type="Gene3D" id="1.10.530.10">
    <property type="match status" value="1"/>
</dbReference>
<dbReference type="Proteomes" id="UP001324634">
    <property type="component" value="Chromosome"/>
</dbReference>
<evidence type="ECO:0000313" key="2">
    <source>
        <dbReference type="EMBL" id="WPU66650.1"/>
    </source>
</evidence>
<gene>
    <name evidence="2" type="ORF">SOO65_07820</name>
</gene>
<dbReference type="AlphaFoldDB" id="A0AAX4HTX7"/>
<sequence length="224" mass="25749">MKYLVICVFLFVTEAAASHKIVRDNKITKTEALTLAERAQKNTKFPIVVNDQVLKQLNRLLGKPSGRKHMQVCFKRMKTFKPLISKKIARHKLPQELLAVPLVESGYQNIHSERGWGSGLWMFVKPTAKSFGLKVNDRTDQRLNVKLSTEAALKYLKSNHKMFKDWQLALLAYNMGEYRTKAAIKSTKTRDAWKLIRKGHHGDKEYLAKVMAVVIIMKNQNVLN</sequence>
<dbReference type="CDD" id="cd16894">
    <property type="entry name" value="MltD-like"/>
    <property type="match status" value="1"/>
</dbReference>
<dbReference type="SUPFAM" id="SSF53955">
    <property type="entry name" value="Lysozyme-like"/>
    <property type="match status" value="1"/>
</dbReference>
<dbReference type="EMBL" id="CP139487">
    <property type="protein sequence ID" value="WPU66650.1"/>
    <property type="molecule type" value="Genomic_DNA"/>
</dbReference>
<dbReference type="InterPro" id="IPR008258">
    <property type="entry name" value="Transglycosylase_SLT_dom_1"/>
</dbReference>
<dbReference type="InterPro" id="IPR023346">
    <property type="entry name" value="Lysozyme-like_dom_sf"/>
</dbReference>
<protein>
    <submittedName>
        <fullName evidence="2">Lytic transglycosylase domain-containing protein</fullName>
    </submittedName>
</protein>
<reference evidence="2 3" key="1">
    <citation type="submission" date="2023-11" db="EMBL/GenBank/DDBJ databases">
        <title>Peredibacter starrii A3.12.</title>
        <authorList>
            <person name="Mitchell R.J."/>
        </authorList>
    </citation>
    <scope>NUCLEOTIDE SEQUENCE [LARGE SCALE GENOMIC DNA]</scope>
    <source>
        <strain evidence="2 3">A3.12</strain>
    </source>
</reference>
<accession>A0AAX4HTX7</accession>
<name>A0AAX4HTX7_9BACT</name>
<dbReference type="RefSeq" id="WP_321399077.1">
    <property type="nucleotide sequence ID" value="NZ_CP139487.1"/>
</dbReference>
<organism evidence="2 3">
    <name type="scientific">Peredibacter starrii</name>
    <dbReference type="NCBI Taxonomy" id="28202"/>
    <lineage>
        <taxon>Bacteria</taxon>
        <taxon>Pseudomonadati</taxon>
        <taxon>Bdellovibrionota</taxon>
        <taxon>Bacteriovoracia</taxon>
        <taxon>Bacteriovoracales</taxon>
        <taxon>Bacteriovoracaceae</taxon>
        <taxon>Peredibacter</taxon>
    </lineage>
</organism>